<evidence type="ECO:0000256" key="2">
    <source>
        <dbReference type="ARBA" id="ARBA00022676"/>
    </source>
</evidence>
<dbReference type="PANTHER" id="PTHR44835:SF1">
    <property type="entry name" value="PROTEIN O-GLCNAC TRANSFERASE"/>
    <property type="match status" value="1"/>
</dbReference>
<feature type="domain" description="O-GlcNAc transferase C-terminal" evidence="6">
    <location>
        <begin position="111"/>
        <end position="279"/>
    </location>
</feature>
<comment type="pathway">
    <text evidence="1">Protein modification; protein glycosylation.</text>
</comment>
<evidence type="ECO:0000313" key="7">
    <source>
        <dbReference type="EMBL" id="GAA0212237.1"/>
    </source>
</evidence>
<reference evidence="8" key="1">
    <citation type="journal article" date="2019" name="Int. J. Syst. Evol. Microbiol.">
        <title>The Global Catalogue of Microorganisms (GCM) 10K type strain sequencing project: providing services to taxonomists for standard genome sequencing and annotation.</title>
        <authorList>
            <consortium name="The Broad Institute Genomics Platform"/>
            <consortium name="The Broad Institute Genome Sequencing Center for Infectious Disease"/>
            <person name="Wu L."/>
            <person name="Ma J."/>
        </authorList>
    </citation>
    <scope>NUCLEOTIDE SEQUENCE [LARGE SCALE GENOMIC DNA]</scope>
    <source>
        <strain evidence="8">JCM 8542</strain>
    </source>
</reference>
<dbReference type="PANTHER" id="PTHR44835">
    <property type="entry name" value="UDP-N-ACETYLGLUCOSAMINE--PEPTIDE N-ACETYLGLUCOSAMINYLTRANSFERASE SPINDLY-RELATED"/>
    <property type="match status" value="1"/>
</dbReference>
<keyword evidence="5" id="KW-0802">TPR repeat</keyword>
<evidence type="ECO:0000256" key="3">
    <source>
        <dbReference type="ARBA" id="ARBA00022679"/>
    </source>
</evidence>
<evidence type="ECO:0000256" key="5">
    <source>
        <dbReference type="ARBA" id="ARBA00022803"/>
    </source>
</evidence>
<keyword evidence="2" id="KW-0328">Glycosyltransferase</keyword>
<accession>A0ABP3CQP3</accession>
<dbReference type="Gene3D" id="3.40.50.2000">
    <property type="entry name" value="Glycogen Phosphorylase B"/>
    <property type="match status" value="1"/>
</dbReference>
<name>A0ABP3CQP3_9FIRM</name>
<organism evidence="7 8">
    <name type="scientific">Selenomonas dianae</name>
    <dbReference type="NCBI Taxonomy" id="135079"/>
    <lineage>
        <taxon>Bacteria</taxon>
        <taxon>Bacillati</taxon>
        <taxon>Bacillota</taxon>
        <taxon>Negativicutes</taxon>
        <taxon>Selenomonadales</taxon>
        <taxon>Selenomonadaceae</taxon>
        <taxon>Selenomonas</taxon>
    </lineage>
</organism>
<evidence type="ECO:0000256" key="1">
    <source>
        <dbReference type="ARBA" id="ARBA00004922"/>
    </source>
</evidence>
<dbReference type="Gene3D" id="3.40.50.11380">
    <property type="match status" value="1"/>
</dbReference>
<evidence type="ECO:0000313" key="8">
    <source>
        <dbReference type="Proteomes" id="UP001500399"/>
    </source>
</evidence>
<dbReference type="EMBL" id="BAAACR010000009">
    <property type="protein sequence ID" value="GAA0212237.1"/>
    <property type="molecule type" value="Genomic_DNA"/>
</dbReference>
<comment type="caution">
    <text evidence="7">The sequence shown here is derived from an EMBL/GenBank/DDBJ whole genome shotgun (WGS) entry which is preliminary data.</text>
</comment>
<dbReference type="InterPro" id="IPR029489">
    <property type="entry name" value="OGT/SEC/SPY_C"/>
</dbReference>
<dbReference type="InterPro" id="IPR051939">
    <property type="entry name" value="Glycosyltr_41/O-GlcNAc_trsf"/>
</dbReference>
<dbReference type="RefSeq" id="WP_304986684.1">
    <property type="nucleotide sequence ID" value="NZ_BAAACR010000009.1"/>
</dbReference>
<dbReference type="Proteomes" id="UP001500399">
    <property type="component" value="Unassembled WGS sequence"/>
</dbReference>
<protein>
    <recommendedName>
        <fullName evidence="6">O-GlcNAc transferase C-terminal domain-containing protein</fullName>
    </recommendedName>
</protein>
<feature type="domain" description="O-GlcNAc transferase C-terminal" evidence="6">
    <location>
        <begin position="280"/>
        <end position="466"/>
    </location>
</feature>
<dbReference type="Pfam" id="PF13844">
    <property type="entry name" value="Glyco_transf_41"/>
    <property type="match status" value="2"/>
</dbReference>
<proteinExistence type="predicted"/>
<sequence>MSWMDDYTALREDIHQGYIYEAIEAILYLRAHEEIPADEQWRFSEMMGACCGALADTEGAIAAYFEAATEDKFLRSQRQHFSNYLYLCHAVPNLTPKELKAQFDMYATLYRHEEPLPPRADVRHERLRIGFLAPHFLSSSSALFYEELLRGLTEQYDVYVYSLSDRVDAFTERLRGMVNYHVIANLSIAEQAEWIRADEIDVLVDIGGHTDGGMTLMVLAHRPAPVQISGIGWFATTGVPFVDGFLTDEVLSPVGSEEFYSEELLRLPHAFHFTPDEAMCARAVAERPADAPVTFGVFQNFMKINEECLKVWGRILKKLPQAQLILQDAAVDSPLRVTTIIEMIEGLKLPAKRIFVRTGKRDYLGDYGDIDIALDTFPYTGGASTATALYMGVPVVTLRGETHHASRLGAAMLTAAGKATWIAEDVRGYEQLAVRMVEDIAAVRANRAALRAEVEKSALMDGASYLAAFSGEMERLWAEHGDFAR</sequence>
<keyword evidence="3" id="KW-0808">Transferase</keyword>
<keyword evidence="8" id="KW-1185">Reference proteome</keyword>
<evidence type="ECO:0000256" key="4">
    <source>
        <dbReference type="ARBA" id="ARBA00022737"/>
    </source>
</evidence>
<evidence type="ECO:0000259" key="6">
    <source>
        <dbReference type="Pfam" id="PF13844"/>
    </source>
</evidence>
<gene>
    <name evidence="7" type="ORF">GCM10008919_14410</name>
</gene>
<keyword evidence="4" id="KW-0677">Repeat</keyword>